<dbReference type="Gene3D" id="3.40.50.300">
    <property type="entry name" value="P-loop containing nucleotide triphosphate hydrolases"/>
    <property type="match status" value="1"/>
</dbReference>
<evidence type="ECO:0000256" key="2">
    <source>
        <dbReference type="ARBA" id="ARBA00022741"/>
    </source>
</evidence>
<keyword evidence="3 9" id="KW-0227">DNA damage</keyword>
<dbReference type="GO" id="GO:0003678">
    <property type="term" value="F:DNA helicase activity"/>
    <property type="evidence" value="ECO:0007669"/>
    <property type="project" value="UniProtKB-EC"/>
</dbReference>
<keyword evidence="4 9" id="KW-0378">Hydrolase</keyword>
<keyword evidence="2 9" id="KW-0547">Nucleotide-binding</keyword>
<name>A0ABU5VPQ2_9BACT</name>
<feature type="binding site" evidence="9">
    <location>
        <position position="28"/>
    </location>
    <ligand>
        <name>ATP</name>
        <dbReference type="ChEBI" id="CHEBI:30616"/>
    </ligand>
</feature>
<dbReference type="Pfam" id="PF17864">
    <property type="entry name" value="AAA_lid_4"/>
    <property type="match status" value="1"/>
</dbReference>
<comment type="domain">
    <text evidence="9">Has 3 domains, the large (RuvB-L) and small ATPase (RuvB-S) domains and the C-terminal head (RuvB-H) domain. The head domain binds DNA, while the ATPase domains jointly bind ATP, ADP or are empty depending on the state of the subunit in the translocation cycle. During a single DNA translocation step the structure of each domain remains the same, but their relative positions change.</text>
</comment>
<feature type="binding site" evidence="9">
    <location>
        <position position="188"/>
    </location>
    <ligand>
        <name>ATP</name>
        <dbReference type="ChEBI" id="CHEBI:30616"/>
    </ligand>
</feature>
<keyword evidence="1 9" id="KW-0963">Cytoplasm</keyword>
<dbReference type="RefSeq" id="WP_323574405.1">
    <property type="nucleotide sequence ID" value="NZ_JAYGJQ010000001.1"/>
</dbReference>
<dbReference type="InterPro" id="IPR008823">
    <property type="entry name" value="RuvB_wg_C"/>
</dbReference>
<feature type="binding site" evidence="9">
    <location>
        <position position="72"/>
    </location>
    <ligand>
        <name>ATP</name>
        <dbReference type="ChEBI" id="CHEBI:30616"/>
    </ligand>
</feature>
<evidence type="ECO:0000256" key="1">
    <source>
        <dbReference type="ARBA" id="ARBA00022490"/>
    </source>
</evidence>
<dbReference type="PANTHER" id="PTHR42848:SF1">
    <property type="entry name" value="HOLLIDAY JUNCTION BRANCH MIGRATION COMPLEX SUBUNIT RUVB"/>
    <property type="match status" value="1"/>
</dbReference>
<dbReference type="InterPro" id="IPR004605">
    <property type="entry name" value="DNA_helicase_Holl-junc_RuvB"/>
</dbReference>
<evidence type="ECO:0000256" key="7">
    <source>
        <dbReference type="ARBA" id="ARBA00023172"/>
    </source>
</evidence>
<dbReference type="Pfam" id="PF05491">
    <property type="entry name" value="WHD_RuvB"/>
    <property type="match status" value="1"/>
</dbReference>
<reference evidence="11 12" key="1">
    <citation type="submission" date="2023-11" db="EMBL/GenBank/DDBJ databases">
        <title>A Novel Polar Bacteriovorax (B. antarcticus) Isolated from the Biocrust in Antarctica.</title>
        <authorList>
            <person name="Mun W."/>
            <person name="Choi S.Y."/>
            <person name="Mitchell R.J."/>
        </authorList>
    </citation>
    <scope>NUCLEOTIDE SEQUENCE [LARGE SCALE GENOMIC DNA]</scope>
    <source>
        <strain evidence="11 12">PP10</strain>
    </source>
</reference>
<dbReference type="CDD" id="cd00009">
    <property type="entry name" value="AAA"/>
    <property type="match status" value="1"/>
</dbReference>
<dbReference type="SMART" id="SM00382">
    <property type="entry name" value="AAA"/>
    <property type="match status" value="1"/>
</dbReference>
<dbReference type="SUPFAM" id="SSF52540">
    <property type="entry name" value="P-loop containing nucleoside triphosphate hydrolases"/>
    <property type="match status" value="1"/>
</dbReference>
<evidence type="ECO:0000256" key="3">
    <source>
        <dbReference type="ARBA" id="ARBA00022763"/>
    </source>
</evidence>
<dbReference type="EMBL" id="JAYGJQ010000001">
    <property type="protein sequence ID" value="MEA9354912.1"/>
    <property type="molecule type" value="Genomic_DNA"/>
</dbReference>
<accession>A0ABU5VPQ2</accession>
<feature type="binding site" evidence="9">
    <location>
        <position position="74"/>
    </location>
    <ligand>
        <name>ATP</name>
        <dbReference type="ChEBI" id="CHEBI:30616"/>
    </ligand>
</feature>
<dbReference type="InterPro" id="IPR036390">
    <property type="entry name" value="WH_DNA-bd_sf"/>
</dbReference>
<dbReference type="EC" id="3.6.4.-" evidence="9"/>
<feature type="binding site" evidence="9">
    <location>
        <begin position="135"/>
        <end position="137"/>
    </location>
    <ligand>
        <name>ATP</name>
        <dbReference type="ChEBI" id="CHEBI:30616"/>
    </ligand>
</feature>
<dbReference type="NCBIfam" id="NF000868">
    <property type="entry name" value="PRK00080.1"/>
    <property type="match status" value="1"/>
</dbReference>
<comment type="caution">
    <text evidence="9">Lacks conserved residue(s) required for the propagation of feature annotation.</text>
</comment>
<dbReference type="InterPro" id="IPR008824">
    <property type="entry name" value="RuvB-like_N"/>
</dbReference>
<dbReference type="InterPro" id="IPR003593">
    <property type="entry name" value="AAA+_ATPase"/>
</dbReference>
<comment type="caution">
    <text evidence="11">The sequence shown here is derived from an EMBL/GenBank/DDBJ whole genome shotgun (WGS) entry which is preliminary data.</text>
</comment>
<organism evidence="11 12">
    <name type="scientific">Bacteriovorax antarcticus</name>
    <dbReference type="NCBI Taxonomy" id="3088717"/>
    <lineage>
        <taxon>Bacteria</taxon>
        <taxon>Pseudomonadati</taxon>
        <taxon>Bdellovibrionota</taxon>
        <taxon>Bacteriovoracia</taxon>
        <taxon>Bacteriovoracales</taxon>
        <taxon>Bacteriovoracaceae</taxon>
        <taxon>Bacteriovorax</taxon>
    </lineage>
</organism>
<evidence type="ECO:0000256" key="6">
    <source>
        <dbReference type="ARBA" id="ARBA00023125"/>
    </source>
</evidence>
<comment type="function">
    <text evidence="9">The RuvA-RuvB-RuvC complex processes Holliday junction (HJ) DNA during genetic recombination and DNA repair, while the RuvA-RuvB complex plays an important role in the rescue of blocked DNA replication forks via replication fork reversal (RFR). RuvA specifically binds to HJ cruciform DNA, conferring on it an open structure. The RuvB hexamer acts as an ATP-dependent pump, pulling dsDNA into and through the RuvAB complex. RuvB forms 2 homohexamers on either side of HJ DNA bound by 1 or 2 RuvA tetramers; 4 subunits per hexamer contact DNA at a time. Coordinated motions by a converter formed by DNA-disengaged RuvB subunits stimulates ATP hydrolysis and nucleotide exchange. Immobilization of the converter enables RuvB to convert the ATP-contained energy into a lever motion, pulling 2 nucleotides of DNA out of the RuvA tetramer per ATP hydrolyzed, thus driving DNA branch migration. The RuvB motors rotate together with the DNA substrate, which together with the progressing nucleotide cycle form the mechanistic basis for DNA recombination by continuous HJ branch migration. Branch migration allows RuvC to scan DNA until it finds its consensus sequence, where it cleaves and resolves cruciform DNA.</text>
</comment>
<feature type="region of interest" description="Head domain (RuvB-H)" evidence="9">
    <location>
        <begin position="262"/>
        <end position="340"/>
    </location>
</feature>
<feature type="binding site" evidence="9">
    <location>
        <position position="73"/>
    </location>
    <ligand>
        <name>Mg(2+)</name>
        <dbReference type="ChEBI" id="CHEBI:18420"/>
    </ligand>
</feature>
<feature type="binding site" evidence="9">
    <location>
        <position position="322"/>
    </location>
    <ligand>
        <name>DNA</name>
        <dbReference type="ChEBI" id="CHEBI:16991"/>
    </ligand>
</feature>
<dbReference type="InterPro" id="IPR036388">
    <property type="entry name" value="WH-like_DNA-bd_sf"/>
</dbReference>
<dbReference type="Gene3D" id="1.10.8.60">
    <property type="match status" value="1"/>
</dbReference>
<evidence type="ECO:0000256" key="9">
    <source>
        <dbReference type="HAMAP-Rule" id="MF_00016"/>
    </source>
</evidence>
<sequence length="340" mass="38156">MIFDNEDNARMVGGESHNEEFKHEVLLRPTDFSEYIGQKKVVQNIDVMVESAKIRNSAMDHALLSGPPGLGKTSLAMIIAKSIGSELHVISGPGIDKKGDLAAILTNLGPRDVLFIDEIHRMNVAVEEILYSAMEDYRLDIVIGQGPSARTMQIQIAPFTLIGATTRSGLLSNPLRDRFMAHLHFDFYNHHELSEIVENNSKKLNITLDKAALYLIAACARGTPRIANRILRRVRDFALVKGESKISEESVKKSLSLMEIDSYGLDRMDRKILQVIEDYYKGGPVGIETLCATLAEDRTTIEDVYEPYLLKEGFLLRTPRGREISQKSKEHLVKMKTDLM</sequence>
<feature type="binding site" evidence="9">
    <location>
        <position position="27"/>
    </location>
    <ligand>
        <name>ATP</name>
        <dbReference type="ChEBI" id="CHEBI:30616"/>
    </ligand>
</feature>
<keyword evidence="12" id="KW-1185">Reference proteome</keyword>
<dbReference type="InterPro" id="IPR027417">
    <property type="entry name" value="P-loop_NTPase"/>
</dbReference>
<feature type="binding site" evidence="9">
    <location>
        <position position="178"/>
    </location>
    <ligand>
        <name>ATP</name>
        <dbReference type="ChEBI" id="CHEBI:30616"/>
    </ligand>
</feature>
<dbReference type="InterPro" id="IPR041445">
    <property type="entry name" value="AAA_lid_4"/>
</dbReference>
<evidence type="ECO:0000256" key="8">
    <source>
        <dbReference type="ARBA" id="ARBA00023204"/>
    </source>
</evidence>
<evidence type="ECO:0000313" key="11">
    <source>
        <dbReference type="EMBL" id="MEA9354912.1"/>
    </source>
</evidence>
<feature type="binding site" evidence="9">
    <location>
        <position position="73"/>
    </location>
    <ligand>
        <name>ATP</name>
        <dbReference type="ChEBI" id="CHEBI:30616"/>
    </ligand>
</feature>
<feature type="binding site" evidence="9">
    <location>
        <position position="317"/>
    </location>
    <ligand>
        <name>DNA</name>
        <dbReference type="ChEBI" id="CHEBI:16991"/>
    </ligand>
</feature>
<keyword evidence="7 9" id="KW-0233">DNA recombination</keyword>
<dbReference type="NCBIfam" id="TIGR00635">
    <property type="entry name" value="ruvB"/>
    <property type="match status" value="1"/>
</dbReference>
<comment type="catalytic activity">
    <reaction evidence="9">
        <text>ATP + H2O = ADP + phosphate + H(+)</text>
        <dbReference type="Rhea" id="RHEA:13065"/>
        <dbReference type="ChEBI" id="CHEBI:15377"/>
        <dbReference type="ChEBI" id="CHEBI:15378"/>
        <dbReference type="ChEBI" id="CHEBI:30616"/>
        <dbReference type="ChEBI" id="CHEBI:43474"/>
        <dbReference type="ChEBI" id="CHEBI:456216"/>
    </reaction>
</comment>
<feature type="binding site" evidence="9">
    <location>
        <position position="69"/>
    </location>
    <ligand>
        <name>ATP</name>
        <dbReference type="ChEBI" id="CHEBI:30616"/>
    </ligand>
</feature>
<evidence type="ECO:0000256" key="4">
    <source>
        <dbReference type="ARBA" id="ARBA00022801"/>
    </source>
</evidence>
<evidence type="ECO:0000256" key="5">
    <source>
        <dbReference type="ARBA" id="ARBA00022840"/>
    </source>
</evidence>
<dbReference type="HAMAP" id="MF_00016">
    <property type="entry name" value="DNA_HJ_migration_RuvB"/>
    <property type="match status" value="1"/>
</dbReference>
<evidence type="ECO:0000313" key="12">
    <source>
        <dbReference type="Proteomes" id="UP001302274"/>
    </source>
</evidence>
<keyword evidence="5 9" id="KW-0067">ATP-binding</keyword>
<dbReference type="Pfam" id="PF05496">
    <property type="entry name" value="RuvB_N"/>
    <property type="match status" value="1"/>
</dbReference>
<comment type="subunit">
    <text evidence="9">Homohexamer. Forms an RuvA(8)-RuvB(12)-Holliday junction (HJ) complex. HJ DNA is sandwiched between 2 RuvA tetramers; dsDNA enters through RuvA and exits via RuvB. An RuvB hexamer assembles on each DNA strand where it exits the tetramer. Each RuvB hexamer is contacted by two RuvA subunits (via domain III) on 2 adjacent RuvB subunits; this complex drives branch migration. In the full resolvosome a probable DNA-RuvA(4)-RuvB(12)-RuvC(2) complex forms which resolves the HJ.</text>
</comment>
<feature type="binding site" evidence="9">
    <location>
        <position position="298"/>
    </location>
    <ligand>
        <name>DNA</name>
        <dbReference type="ChEBI" id="CHEBI:16991"/>
    </ligand>
</feature>
<dbReference type="PANTHER" id="PTHR42848">
    <property type="match status" value="1"/>
</dbReference>
<dbReference type="Proteomes" id="UP001302274">
    <property type="component" value="Unassembled WGS sequence"/>
</dbReference>
<protein>
    <recommendedName>
        <fullName evidence="9">Holliday junction branch migration complex subunit RuvB</fullName>
        <ecNumber evidence="9">3.6.4.-</ecNumber>
    </recommendedName>
</protein>
<comment type="subcellular location">
    <subcellularLocation>
        <location evidence="9">Cytoplasm</location>
    </subcellularLocation>
</comment>
<feature type="region of interest" description="Small ATPAse domain (RuvB-S)" evidence="9">
    <location>
        <begin position="189"/>
        <end position="259"/>
    </location>
</feature>
<dbReference type="GO" id="GO:0016787">
    <property type="term" value="F:hydrolase activity"/>
    <property type="evidence" value="ECO:0007669"/>
    <property type="project" value="UniProtKB-KW"/>
</dbReference>
<keyword evidence="6 9" id="KW-0238">DNA-binding</keyword>
<keyword evidence="8 9" id="KW-0234">DNA repair</keyword>
<dbReference type="SUPFAM" id="SSF46785">
    <property type="entry name" value="Winged helix' DNA-binding domain"/>
    <property type="match status" value="1"/>
</dbReference>
<feature type="domain" description="AAA+ ATPase" evidence="10">
    <location>
        <begin position="58"/>
        <end position="189"/>
    </location>
</feature>
<feature type="binding site" evidence="9">
    <location>
        <position position="225"/>
    </location>
    <ligand>
        <name>ATP</name>
        <dbReference type="ChEBI" id="CHEBI:30616"/>
    </ligand>
</feature>
<proteinExistence type="inferred from homology"/>
<dbReference type="Gene3D" id="1.10.10.10">
    <property type="entry name" value="Winged helix-like DNA-binding domain superfamily/Winged helix DNA-binding domain"/>
    <property type="match status" value="1"/>
</dbReference>
<comment type="similarity">
    <text evidence="9">Belongs to the RuvB family.</text>
</comment>
<evidence type="ECO:0000259" key="10">
    <source>
        <dbReference type="SMART" id="SM00382"/>
    </source>
</evidence>
<gene>
    <name evidence="9 11" type="primary">ruvB</name>
    <name evidence="11" type="ORF">SHI21_01780</name>
</gene>
<keyword evidence="11" id="KW-0347">Helicase</keyword>